<gene>
    <name evidence="2" type="ORF">PSQ19_16070</name>
</gene>
<organism evidence="2 3">
    <name type="scientific">Devosia algicola</name>
    <dbReference type="NCBI Taxonomy" id="3026418"/>
    <lineage>
        <taxon>Bacteria</taxon>
        <taxon>Pseudomonadati</taxon>
        <taxon>Pseudomonadota</taxon>
        <taxon>Alphaproteobacteria</taxon>
        <taxon>Hyphomicrobiales</taxon>
        <taxon>Devosiaceae</taxon>
        <taxon>Devosia</taxon>
    </lineage>
</organism>
<sequence length="78" mass="8230">MPVRIGFVAALFGLIALVLTSSILQSPGLFPLVVMLLALPAAVRLASVCTYRTPVLAPITHRPDNEEPASLFSVDSLA</sequence>
<dbReference type="EMBL" id="CP118246">
    <property type="protein sequence ID" value="WDR02155.1"/>
    <property type="molecule type" value="Genomic_DNA"/>
</dbReference>
<dbReference type="RefSeq" id="WP_282218562.1">
    <property type="nucleotide sequence ID" value="NZ_CP118246.1"/>
</dbReference>
<evidence type="ECO:0000313" key="3">
    <source>
        <dbReference type="Proteomes" id="UP001220530"/>
    </source>
</evidence>
<name>A0ABY7YM46_9HYPH</name>
<protein>
    <recommendedName>
        <fullName evidence="4">DUF2892 domain-containing protein</fullName>
    </recommendedName>
</protein>
<proteinExistence type="predicted"/>
<keyword evidence="1" id="KW-0812">Transmembrane</keyword>
<keyword evidence="3" id="KW-1185">Reference proteome</keyword>
<keyword evidence="1" id="KW-0472">Membrane</keyword>
<dbReference type="Proteomes" id="UP001220530">
    <property type="component" value="Chromosome"/>
</dbReference>
<reference evidence="2 3" key="1">
    <citation type="submission" date="2023-02" db="EMBL/GenBank/DDBJ databases">
        <title>Devosia algicola sp. nov., isolated from the phycosphere of marine algae.</title>
        <authorList>
            <person name="Kim J.M."/>
            <person name="Lee J.K."/>
            <person name="Choi B.J."/>
            <person name="Bayburt H."/>
            <person name="Jeon C.O."/>
        </authorList>
    </citation>
    <scope>NUCLEOTIDE SEQUENCE [LARGE SCALE GENOMIC DNA]</scope>
    <source>
        <strain evidence="2 3">G20-9</strain>
    </source>
</reference>
<evidence type="ECO:0000313" key="2">
    <source>
        <dbReference type="EMBL" id="WDR02155.1"/>
    </source>
</evidence>
<evidence type="ECO:0000256" key="1">
    <source>
        <dbReference type="SAM" id="Phobius"/>
    </source>
</evidence>
<accession>A0ABY7YM46</accession>
<evidence type="ECO:0008006" key="4">
    <source>
        <dbReference type="Google" id="ProtNLM"/>
    </source>
</evidence>
<keyword evidence="1" id="KW-1133">Transmembrane helix</keyword>
<feature type="transmembrane region" description="Helical" evidence="1">
    <location>
        <begin position="30"/>
        <end position="51"/>
    </location>
</feature>